<evidence type="ECO:0000256" key="3">
    <source>
        <dbReference type="ARBA" id="ARBA00023274"/>
    </source>
</evidence>
<dbReference type="InterPro" id="IPR027486">
    <property type="entry name" value="Ribosomal_uS10_dom"/>
</dbReference>
<dbReference type="Pfam" id="PF00338">
    <property type="entry name" value="Ribosomal_S10"/>
    <property type="match status" value="1"/>
</dbReference>
<evidence type="ECO:0000256" key="7">
    <source>
        <dbReference type="ARBA" id="ARBA00065857"/>
    </source>
</evidence>
<dbReference type="FunFam" id="3.30.70.600:FF:000003">
    <property type="entry name" value="30S ribosomal protein S10"/>
    <property type="match status" value="1"/>
</dbReference>
<name>A0A316YIP5_9BASI</name>
<dbReference type="STRING" id="215250.A0A316YIP5"/>
<protein>
    <recommendedName>
        <fullName evidence="4">Small ribosomal subunit protein uS10m</fullName>
    </recommendedName>
    <alternativeName>
        <fullName evidence="5">37S ribosomal protein S10, mitochondrial</fullName>
    </alternativeName>
</protein>
<evidence type="ECO:0000256" key="5">
    <source>
        <dbReference type="ARBA" id="ARBA00042916"/>
    </source>
</evidence>
<keyword evidence="11" id="KW-1185">Reference proteome</keyword>
<evidence type="ECO:0000256" key="1">
    <source>
        <dbReference type="ARBA" id="ARBA00007102"/>
    </source>
</evidence>
<dbReference type="SMART" id="SM01403">
    <property type="entry name" value="Ribosomal_S10"/>
    <property type="match status" value="1"/>
</dbReference>
<gene>
    <name evidence="10" type="ORF">FA10DRAFT_267869</name>
</gene>
<dbReference type="GeneID" id="37043999"/>
<evidence type="ECO:0000256" key="8">
    <source>
        <dbReference type="SAM" id="MobiDB-lite"/>
    </source>
</evidence>
<dbReference type="GO" id="GO:0006412">
    <property type="term" value="P:translation"/>
    <property type="evidence" value="ECO:0007669"/>
    <property type="project" value="InterPro"/>
</dbReference>
<dbReference type="PANTHER" id="PTHR11700">
    <property type="entry name" value="30S RIBOSOMAL PROTEIN S10 FAMILY MEMBER"/>
    <property type="match status" value="1"/>
</dbReference>
<evidence type="ECO:0000256" key="6">
    <source>
        <dbReference type="ARBA" id="ARBA00057689"/>
    </source>
</evidence>
<dbReference type="GO" id="GO:0005840">
    <property type="term" value="C:ribosome"/>
    <property type="evidence" value="ECO:0007669"/>
    <property type="project" value="UniProtKB-KW"/>
</dbReference>
<dbReference type="Gene3D" id="3.30.70.600">
    <property type="entry name" value="Ribosomal protein S10 domain"/>
    <property type="match status" value="1"/>
</dbReference>
<feature type="region of interest" description="Disordered" evidence="8">
    <location>
        <begin position="22"/>
        <end position="48"/>
    </location>
</feature>
<dbReference type="InterPro" id="IPR001848">
    <property type="entry name" value="Ribosomal_uS10"/>
</dbReference>
<feature type="compositionally biased region" description="Low complexity" evidence="8">
    <location>
        <begin position="34"/>
        <end position="48"/>
    </location>
</feature>
<dbReference type="OrthoDB" id="366214at2759"/>
<dbReference type="GO" id="GO:0003735">
    <property type="term" value="F:structural constituent of ribosome"/>
    <property type="evidence" value="ECO:0007669"/>
    <property type="project" value="InterPro"/>
</dbReference>
<reference evidence="10 11" key="1">
    <citation type="journal article" date="2018" name="Mol. Biol. Evol.">
        <title>Broad Genomic Sampling Reveals a Smut Pathogenic Ancestry of the Fungal Clade Ustilaginomycotina.</title>
        <authorList>
            <person name="Kijpornyongpan T."/>
            <person name="Mondo S.J."/>
            <person name="Barry K."/>
            <person name="Sandor L."/>
            <person name="Lee J."/>
            <person name="Lipzen A."/>
            <person name="Pangilinan J."/>
            <person name="LaButti K."/>
            <person name="Hainaut M."/>
            <person name="Henrissat B."/>
            <person name="Grigoriev I.V."/>
            <person name="Spatafora J.W."/>
            <person name="Aime M.C."/>
        </authorList>
    </citation>
    <scope>NUCLEOTIDE SEQUENCE [LARGE SCALE GENOMIC DNA]</scope>
    <source>
        <strain evidence="10 11">MCA 4198</strain>
    </source>
</reference>
<dbReference type="InParanoid" id="A0A316YIP5"/>
<dbReference type="AlphaFoldDB" id="A0A316YIP5"/>
<keyword evidence="3" id="KW-0687">Ribonucleoprotein</keyword>
<proteinExistence type="inferred from homology"/>
<comment type="subunit">
    <text evidence="7">Part of the mitochondrial small ribosomal subunit.</text>
</comment>
<comment type="function">
    <text evidence="6">Involved in mitochondrial genome encoded proteins translation. Involved in the binding of tRNA to the ribosomes.</text>
</comment>
<feature type="region of interest" description="Disordered" evidence="8">
    <location>
        <begin position="249"/>
        <end position="286"/>
    </location>
</feature>
<dbReference type="Proteomes" id="UP000245768">
    <property type="component" value="Unassembled WGS sequence"/>
</dbReference>
<evidence type="ECO:0000256" key="2">
    <source>
        <dbReference type="ARBA" id="ARBA00022980"/>
    </source>
</evidence>
<sequence>MATKAAGGLLMRASRVQLNAAPRAAAVTPRLARSSSSSSSSSLSKSSVDSSLASTSSSTVASHLPSPLEPALVHPRTHSHHVATLQLRAYGPGRTLENLTFFTDFALRAGYALGIPLSRPASLPVRTSLWTVPKGPFVHKKSQENFERRTHKRVIKVWDADAQVVDRWLEFLRIHAMAGVGMRAELIRHLPLSVGSQMIASARSQLRDSRPTQSAGTEALHEANEATVRASEADGEAVARLAQNIVEQEMAKQDAEADNVERLPPLREESKEEDTGKDSDPREASS</sequence>
<feature type="domain" description="Small ribosomal subunit protein uS10" evidence="9">
    <location>
        <begin position="84"/>
        <end position="185"/>
    </location>
</feature>
<dbReference type="RefSeq" id="XP_025376495.1">
    <property type="nucleotide sequence ID" value="XM_025522083.1"/>
</dbReference>
<evidence type="ECO:0000313" key="11">
    <source>
        <dbReference type="Proteomes" id="UP000245768"/>
    </source>
</evidence>
<dbReference type="SUPFAM" id="SSF54999">
    <property type="entry name" value="Ribosomal protein S10"/>
    <property type="match status" value="1"/>
</dbReference>
<dbReference type="GO" id="GO:1990904">
    <property type="term" value="C:ribonucleoprotein complex"/>
    <property type="evidence" value="ECO:0007669"/>
    <property type="project" value="UniProtKB-KW"/>
</dbReference>
<dbReference type="HAMAP" id="MF_00508">
    <property type="entry name" value="Ribosomal_uS10"/>
    <property type="match status" value="1"/>
</dbReference>
<comment type="similarity">
    <text evidence="1">Belongs to the universal ribosomal protein uS10 family.</text>
</comment>
<accession>A0A316YIP5</accession>
<evidence type="ECO:0000313" key="10">
    <source>
        <dbReference type="EMBL" id="PWN89297.1"/>
    </source>
</evidence>
<dbReference type="InterPro" id="IPR036838">
    <property type="entry name" value="Ribosomal_uS10_dom_sf"/>
</dbReference>
<keyword evidence="2 10" id="KW-0689">Ribosomal protein</keyword>
<dbReference type="EMBL" id="KZ819637">
    <property type="protein sequence ID" value="PWN89297.1"/>
    <property type="molecule type" value="Genomic_DNA"/>
</dbReference>
<evidence type="ECO:0000259" key="9">
    <source>
        <dbReference type="SMART" id="SM01403"/>
    </source>
</evidence>
<organism evidence="10 11">
    <name type="scientific">Acaromyces ingoldii</name>
    <dbReference type="NCBI Taxonomy" id="215250"/>
    <lineage>
        <taxon>Eukaryota</taxon>
        <taxon>Fungi</taxon>
        <taxon>Dikarya</taxon>
        <taxon>Basidiomycota</taxon>
        <taxon>Ustilaginomycotina</taxon>
        <taxon>Exobasidiomycetes</taxon>
        <taxon>Exobasidiales</taxon>
        <taxon>Cryptobasidiaceae</taxon>
        <taxon>Acaromyces</taxon>
    </lineage>
</organism>
<evidence type="ECO:0000256" key="4">
    <source>
        <dbReference type="ARBA" id="ARBA00035261"/>
    </source>
</evidence>